<gene>
    <name evidence="1" type="ORF">GCM10025876_33980</name>
</gene>
<comment type="caution">
    <text evidence="1">The sequence shown here is derived from an EMBL/GenBank/DDBJ whole genome shotgun (WGS) entry which is preliminary data.</text>
</comment>
<dbReference type="Proteomes" id="UP001157125">
    <property type="component" value="Unassembled WGS sequence"/>
</dbReference>
<protein>
    <recommendedName>
        <fullName evidence="3">Saccharopine dehydrogenase</fullName>
    </recommendedName>
</protein>
<dbReference type="InterPro" id="IPR036291">
    <property type="entry name" value="NAD(P)-bd_dom_sf"/>
</dbReference>
<keyword evidence="2" id="KW-1185">Reference proteome</keyword>
<proteinExistence type="predicted"/>
<reference evidence="2" key="1">
    <citation type="journal article" date="2019" name="Int. J. Syst. Evol. Microbiol.">
        <title>The Global Catalogue of Microorganisms (GCM) 10K type strain sequencing project: providing services to taxonomists for standard genome sequencing and annotation.</title>
        <authorList>
            <consortium name="The Broad Institute Genomics Platform"/>
            <consortium name="The Broad Institute Genome Sequencing Center for Infectious Disease"/>
            <person name="Wu L."/>
            <person name="Ma J."/>
        </authorList>
    </citation>
    <scope>NUCLEOTIDE SEQUENCE [LARGE SCALE GENOMIC DNA]</scope>
    <source>
        <strain evidence="2">NBRC 112299</strain>
    </source>
</reference>
<evidence type="ECO:0008006" key="3">
    <source>
        <dbReference type="Google" id="ProtNLM"/>
    </source>
</evidence>
<dbReference type="EMBL" id="BSUN01000001">
    <property type="protein sequence ID" value="GMA37194.1"/>
    <property type="molecule type" value="Genomic_DNA"/>
</dbReference>
<accession>A0ABQ6IH53</accession>
<name>A0ABQ6IH53_9MICO</name>
<evidence type="ECO:0000313" key="1">
    <source>
        <dbReference type="EMBL" id="GMA37194.1"/>
    </source>
</evidence>
<dbReference type="RefSeq" id="WP_284328994.1">
    <property type="nucleotide sequence ID" value="NZ_BSUN01000001.1"/>
</dbReference>
<evidence type="ECO:0000313" key="2">
    <source>
        <dbReference type="Proteomes" id="UP001157125"/>
    </source>
</evidence>
<dbReference type="SUPFAM" id="SSF51735">
    <property type="entry name" value="NAD(P)-binding Rossmann-fold domains"/>
    <property type="match status" value="1"/>
</dbReference>
<organism evidence="1 2">
    <name type="scientific">Demequina litorisediminis</name>
    <dbReference type="NCBI Taxonomy" id="1849022"/>
    <lineage>
        <taxon>Bacteria</taxon>
        <taxon>Bacillati</taxon>
        <taxon>Actinomycetota</taxon>
        <taxon>Actinomycetes</taxon>
        <taxon>Micrococcales</taxon>
        <taxon>Demequinaceae</taxon>
        <taxon>Demequina</taxon>
    </lineage>
</organism>
<sequence>MKALVLGARGAVGVATVAALRADGHAVATAGRRGDVDVVLDLQAADASARLAQAARGQDVVVNASGVESRALAGLSALVEVSASAAYLRDLWAASPGGARAVWGAGLAPGLSTLLVAALETEPGDEVDVAVTLGAGEAHGPAAVAWTAGLVGREVVSAPAGERAVNLRERRRLPGRAGRPATFLRADFPDHDLIGVERGVAVRAYVAVDVPWLTWAMRAAAYVPGGGRMVAAAPHLGGTAWSVSATHRRTGQALGVQGSGQSAATGVLAALAATRLVESGVPGMGSMASVAGWEEAVAALRRHDASVEHWQRR</sequence>